<comment type="caution">
    <text evidence="1">The sequence shown here is derived from an EMBL/GenBank/DDBJ whole genome shotgun (WGS) entry which is preliminary data.</text>
</comment>
<dbReference type="EMBL" id="JASCZI010151118">
    <property type="protein sequence ID" value="MED6169698.1"/>
    <property type="molecule type" value="Genomic_DNA"/>
</dbReference>
<evidence type="ECO:0000313" key="2">
    <source>
        <dbReference type="Proteomes" id="UP001341840"/>
    </source>
</evidence>
<evidence type="ECO:0000313" key="1">
    <source>
        <dbReference type="EMBL" id="MED6169698.1"/>
    </source>
</evidence>
<keyword evidence="2" id="KW-1185">Reference proteome</keyword>
<dbReference type="Proteomes" id="UP001341840">
    <property type="component" value="Unassembled WGS sequence"/>
</dbReference>
<name>A0ABU6VCL2_9FABA</name>
<gene>
    <name evidence="1" type="ORF">PIB30_023722</name>
</gene>
<reference evidence="1 2" key="1">
    <citation type="journal article" date="2023" name="Plants (Basel)">
        <title>Bridging the Gap: Combining Genomics and Transcriptomics Approaches to Understand Stylosanthes scabra, an Orphan Legume from the Brazilian Caatinga.</title>
        <authorList>
            <person name="Ferreira-Neto J.R.C."/>
            <person name="da Silva M.D."/>
            <person name="Binneck E."/>
            <person name="de Melo N.F."/>
            <person name="da Silva R.H."/>
            <person name="de Melo A.L.T.M."/>
            <person name="Pandolfi V."/>
            <person name="Bustamante F.O."/>
            <person name="Brasileiro-Vidal A.C."/>
            <person name="Benko-Iseppon A.M."/>
        </authorList>
    </citation>
    <scope>NUCLEOTIDE SEQUENCE [LARGE SCALE GENOMIC DNA]</scope>
    <source>
        <tissue evidence="1">Leaves</tissue>
    </source>
</reference>
<sequence length="95" mass="11027">MEEDNSYENISQEILRIIWDELDFTIESIFAENPESQAFLEKDRTAKQWFFHKQPLIPGNNIAEGRQVIEHWSTGIAKGHNGRTSGIKRLKDLQA</sequence>
<organism evidence="1 2">
    <name type="scientific">Stylosanthes scabra</name>
    <dbReference type="NCBI Taxonomy" id="79078"/>
    <lineage>
        <taxon>Eukaryota</taxon>
        <taxon>Viridiplantae</taxon>
        <taxon>Streptophyta</taxon>
        <taxon>Embryophyta</taxon>
        <taxon>Tracheophyta</taxon>
        <taxon>Spermatophyta</taxon>
        <taxon>Magnoliopsida</taxon>
        <taxon>eudicotyledons</taxon>
        <taxon>Gunneridae</taxon>
        <taxon>Pentapetalae</taxon>
        <taxon>rosids</taxon>
        <taxon>fabids</taxon>
        <taxon>Fabales</taxon>
        <taxon>Fabaceae</taxon>
        <taxon>Papilionoideae</taxon>
        <taxon>50 kb inversion clade</taxon>
        <taxon>dalbergioids sensu lato</taxon>
        <taxon>Dalbergieae</taxon>
        <taxon>Pterocarpus clade</taxon>
        <taxon>Stylosanthes</taxon>
    </lineage>
</organism>
<proteinExistence type="predicted"/>
<accession>A0ABU6VCL2</accession>
<protein>
    <submittedName>
        <fullName evidence="1">Uncharacterized protein</fullName>
    </submittedName>
</protein>